<dbReference type="Proteomes" id="UP000248806">
    <property type="component" value="Unassembled WGS sequence"/>
</dbReference>
<sequence>MQTCEKLQTMSVSYQEMCAGEDPWIPLGNFMNDFFGNFPDQREELVEEPIRLPEEPSEEHLRWATFCAASVEYLCQKYGLPCPAWVYDPVYQLSEPWYYSLGAHKPKVRERLMRTTPEPFVRRNIYCGDRMFVNKYELAQARRSA</sequence>
<dbReference type="RefSeq" id="WP_111320128.1">
    <property type="nucleotide sequence ID" value="NZ_BIFX01000001.1"/>
</dbReference>
<reference evidence="1 2" key="1">
    <citation type="submission" date="2018-06" db="EMBL/GenBank/DDBJ databases">
        <title>Genomic Encyclopedia of Archaeal and Bacterial Type Strains, Phase II (KMG-II): from individual species to whole genera.</title>
        <authorList>
            <person name="Goeker M."/>
        </authorList>
    </citation>
    <scope>NUCLEOTIDE SEQUENCE [LARGE SCALE GENOMIC DNA]</scope>
    <source>
        <strain evidence="1 2">ATCC BAA-1881</strain>
    </source>
</reference>
<protein>
    <submittedName>
        <fullName evidence="1">Uncharacterized protein</fullName>
    </submittedName>
</protein>
<dbReference type="EMBL" id="QKUF01000002">
    <property type="protein sequence ID" value="PZW34520.1"/>
    <property type="molecule type" value="Genomic_DNA"/>
</dbReference>
<dbReference type="AlphaFoldDB" id="A0A326UBP4"/>
<keyword evidence="2" id="KW-1185">Reference proteome</keyword>
<accession>A0A326UBP4</accession>
<dbReference type="OrthoDB" id="2614981at2"/>
<evidence type="ECO:0000313" key="2">
    <source>
        <dbReference type="Proteomes" id="UP000248806"/>
    </source>
</evidence>
<gene>
    <name evidence="1" type="ORF">EI42_01357</name>
</gene>
<organism evidence="1 2">
    <name type="scientific">Thermosporothrix hazakensis</name>
    <dbReference type="NCBI Taxonomy" id="644383"/>
    <lineage>
        <taxon>Bacteria</taxon>
        <taxon>Bacillati</taxon>
        <taxon>Chloroflexota</taxon>
        <taxon>Ktedonobacteria</taxon>
        <taxon>Ktedonobacterales</taxon>
        <taxon>Thermosporotrichaceae</taxon>
        <taxon>Thermosporothrix</taxon>
    </lineage>
</organism>
<proteinExistence type="predicted"/>
<name>A0A326UBP4_THEHA</name>
<comment type="caution">
    <text evidence="1">The sequence shown here is derived from an EMBL/GenBank/DDBJ whole genome shotgun (WGS) entry which is preliminary data.</text>
</comment>
<evidence type="ECO:0000313" key="1">
    <source>
        <dbReference type="EMBL" id="PZW34520.1"/>
    </source>
</evidence>